<evidence type="ECO:0008006" key="10">
    <source>
        <dbReference type="Google" id="ProtNLM"/>
    </source>
</evidence>
<dbReference type="InterPro" id="IPR025827">
    <property type="entry name" value="Zn_ribbon_recom_dom"/>
</dbReference>
<dbReference type="InterPro" id="IPR006119">
    <property type="entry name" value="Resolv_N"/>
</dbReference>
<dbReference type="Pfam" id="PF13408">
    <property type="entry name" value="Zn_ribbon_recom"/>
    <property type="match status" value="1"/>
</dbReference>
<dbReference type="InterPro" id="IPR050639">
    <property type="entry name" value="SSR_resolvase"/>
</dbReference>
<dbReference type="RefSeq" id="WP_113054230.1">
    <property type="nucleotide sequence ID" value="NZ_QEVW01000011.1"/>
</dbReference>
<dbReference type="Proteomes" id="UP000250642">
    <property type="component" value="Unassembled WGS sequence"/>
</dbReference>
<evidence type="ECO:0000256" key="2">
    <source>
        <dbReference type="ARBA" id="ARBA00023125"/>
    </source>
</evidence>
<dbReference type="GO" id="GO:0000150">
    <property type="term" value="F:DNA strand exchange activity"/>
    <property type="evidence" value="ECO:0007669"/>
    <property type="project" value="InterPro"/>
</dbReference>
<dbReference type="InterPro" id="IPR038109">
    <property type="entry name" value="DNA_bind_recomb_sf"/>
</dbReference>
<proteinExistence type="predicted"/>
<dbReference type="CDD" id="cd00338">
    <property type="entry name" value="Ser_Recombinase"/>
    <property type="match status" value="1"/>
</dbReference>
<reference evidence="8 9" key="1">
    <citation type="submission" date="2018-04" db="EMBL/GenBank/DDBJ databases">
        <title>Paenibacillus taichungensis Genome sequencing and assembly.</title>
        <authorList>
            <person name="Xu J."/>
            <person name="Rensing C."/>
            <person name="Mazhar H.S."/>
        </authorList>
    </citation>
    <scope>NUCLEOTIDE SEQUENCE [LARGE SCALE GENOMIC DNA]</scope>
    <source>
        <strain evidence="8 9">NC1</strain>
    </source>
</reference>
<evidence type="ECO:0000256" key="1">
    <source>
        <dbReference type="ARBA" id="ARBA00022908"/>
    </source>
</evidence>
<dbReference type="PROSITE" id="PS51737">
    <property type="entry name" value="RECOMBINASE_DNA_BIND"/>
    <property type="match status" value="1"/>
</dbReference>
<gene>
    <name evidence="8" type="ORF">DC345_18015</name>
</gene>
<dbReference type="SMART" id="SM00857">
    <property type="entry name" value="Resolvase"/>
    <property type="match status" value="1"/>
</dbReference>
<evidence type="ECO:0000259" key="7">
    <source>
        <dbReference type="PROSITE" id="PS51737"/>
    </source>
</evidence>
<dbReference type="SUPFAM" id="SSF53041">
    <property type="entry name" value="Resolvase-like"/>
    <property type="match status" value="1"/>
</dbReference>
<keyword evidence="2" id="KW-0238">DNA-binding</keyword>
<keyword evidence="3" id="KW-0233">DNA recombination</keyword>
<dbReference type="Gene3D" id="3.40.50.1390">
    <property type="entry name" value="Resolvase, N-terminal catalytic domain"/>
    <property type="match status" value="1"/>
</dbReference>
<evidence type="ECO:0000256" key="3">
    <source>
        <dbReference type="ARBA" id="ARBA00023172"/>
    </source>
</evidence>
<dbReference type="PANTHER" id="PTHR30461">
    <property type="entry name" value="DNA-INVERTASE FROM LAMBDOID PROPHAGE"/>
    <property type="match status" value="1"/>
</dbReference>
<name>A0A329QMU4_9BACL</name>
<comment type="caution">
    <text evidence="8">The sequence shown here is derived from an EMBL/GenBank/DDBJ whole genome shotgun (WGS) entry which is preliminary data.</text>
</comment>
<evidence type="ECO:0000313" key="8">
    <source>
        <dbReference type="EMBL" id="RAW13685.1"/>
    </source>
</evidence>
<accession>A0A329QMU4</accession>
<dbReference type="InterPro" id="IPR006118">
    <property type="entry name" value="Recombinase_CS"/>
</dbReference>
<evidence type="ECO:0000259" key="6">
    <source>
        <dbReference type="PROSITE" id="PS51736"/>
    </source>
</evidence>
<feature type="domain" description="Resolvase/invertase-type recombinase catalytic" evidence="6">
    <location>
        <begin position="2"/>
        <end position="153"/>
    </location>
</feature>
<organism evidence="8 9">
    <name type="scientific">Paenibacillus taichungensis</name>
    <dbReference type="NCBI Taxonomy" id="484184"/>
    <lineage>
        <taxon>Bacteria</taxon>
        <taxon>Bacillati</taxon>
        <taxon>Bacillota</taxon>
        <taxon>Bacilli</taxon>
        <taxon>Bacillales</taxon>
        <taxon>Paenibacillaceae</taxon>
        <taxon>Paenibacillus</taxon>
    </lineage>
</organism>
<dbReference type="InterPro" id="IPR036162">
    <property type="entry name" value="Resolvase-like_N_sf"/>
</dbReference>
<evidence type="ECO:0000256" key="4">
    <source>
        <dbReference type="PIRSR" id="PIRSR606118-50"/>
    </source>
</evidence>
<keyword evidence="1" id="KW-0229">DNA integration</keyword>
<dbReference type="GO" id="GO:0015074">
    <property type="term" value="P:DNA integration"/>
    <property type="evidence" value="ECO:0007669"/>
    <property type="project" value="UniProtKB-KW"/>
</dbReference>
<dbReference type="InterPro" id="IPR011109">
    <property type="entry name" value="DNA_bind_recombinase_dom"/>
</dbReference>
<dbReference type="PANTHER" id="PTHR30461:SF23">
    <property type="entry name" value="DNA RECOMBINASE-RELATED"/>
    <property type="match status" value="1"/>
</dbReference>
<feature type="active site" description="O-(5'-phospho-DNA)-serine intermediate" evidence="4 5">
    <location>
        <position position="10"/>
    </location>
</feature>
<dbReference type="EMBL" id="QEVW01000011">
    <property type="protein sequence ID" value="RAW13685.1"/>
    <property type="molecule type" value="Genomic_DNA"/>
</dbReference>
<dbReference type="PROSITE" id="PS51736">
    <property type="entry name" value="RECOMBINASES_3"/>
    <property type="match status" value="1"/>
</dbReference>
<sequence>MKAALYIRVSTDRQNEEGFSMEAQHDLLMELLEKKGMELYRVYSDPGISGRTIKKRPGIQRLIEDMKAGKFEAVLVHKLDRLSRNLGDLYEFIALINKLNKRFVVASLGSEEIDTQSPMGKAFLYFNGIFAEIYSDNLREETLKGLTKKMENGGLHMSKAPLGYDIEVIDGERKLIVNEYEAELIKEVFQLYLAGKGVVSIAKHMNGHSRGKEGGVWDSKYVRIVLQNHTYTGHNHFKPVLWEESKRIIKLGEHEAIISMEDFLKVRKMMERRGENHMSKHSYDYPYGGIVKCGACGATYIGNASRQTLVDGTVRVYRSYRCRNQYSNKTCDAPGISEHHLQQLVFERLQITNKKLQDKKTSAQAKSDQRMLQKEIEVSNRRRKNWMLALGDGKLSPDDYANLIDDEEARMKAITAQYEEKEDYYINELSTEEIKDMMANLKDNWVLIEPETQKLLVQSMFRQIVIKKESDKWGILQMLTV</sequence>
<evidence type="ECO:0000256" key="5">
    <source>
        <dbReference type="PROSITE-ProRule" id="PRU10137"/>
    </source>
</evidence>
<dbReference type="GO" id="GO:0003677">
    <property type="term" value="F:DNA binding"/>
    <property type="evidence" value="ECO:0007669"/>
    <property type="project" value="UniProtKB-KW"/>
</dbReference>
<dbReference type="Gene3D" id="3.90.1750.20">
    <property type="entry name" value="Putative Large Serine Recombinase, Chain B, Domain 2"/>
    <property type="match status" value="1"/>
</dbReference>
<protein>
    <recommendedName>
        <fullName evidence="10">DNA invertase Pin-like site-specific DNA recombinase</fullName>
    </recommendedName>
</protein>
<dbReference type="AlphaFoldDB" id="A0A329QMU4"/>
<dbReference type="PROSITE" id="PS00397">
    <property type="entry name" value="RECOMBINASES_1"/>
    <property type="match status" value="1"/>
</dbReference>
<evidence type="ECO:0000313" key="9">
    <source>
        <dbReference type="Proteomes" id="UP000250642"/>
    </source>
</evidence>
<dbReference type="Pfam" id="PF00239">
    <property type="entry name" value="Resolvase"/>
    <property type="match status" value="1"/>
</dbReference>
<dbReference type="Pfam" id="PF07508">
    <property type="entry name" value="Recombinase"/>
    <property type="match status" value="1"/>
</dbReference>
<feature type="domain" description="Recombinase" evidence="7">
    <location>
        <begin position="161"/>
        <end position="276"/>
    </location>
</feature>